<proteinExistence type="predicted"/>
<sequence>MSTWGGTATRKLSHRRPALVRDSPTPREWDKSRPLYPGADSPGQPRRGVREGVSIVRGAGAWLPNKGPAPPPRPALPRPRGDLDGESRGPRPGREAGRFRVGPSPVPVPYSPRPGGRAGARRPLRAASSGGGGGGGCSGAPCPSVRPRHSPGPRARGRGVGPPPRLAASPGGHGPFPSLLVPSPPPPPHLTPPARSPRAVRAPLPPPPTPDRLSRAGGAARARSARACGDRRMDGWSKRERERARARPSPPPSARARGQADCSRLLEGPERVHLPRGRSSAAFAPGGGGRAGRRGATPPSKVPADGMAVGGAAFKVSCAVRWRRRRCAVPAGSGAGAAGGVERERRLPAEPGTPSGPRYPAFYLGLPVLFPHPAFTLRHAASSVNVLELKWGAVRASEQKIHGAEGVIRDSALPVSGRVSAIPGLRIYKRRRSGSFAVGEGQTQPFRAEHPPHPHPNLDPTPARFCCFRNPRCTPTSQPAWHWLDPSSHPALRPWVCLCPLPSRLGPPLPPGGKGASQHS</sequence>
<feature type="compositionally biased region" description="Basic residues" evidence="1">
    <location>
        <begin position="146"/>
        <end position="157"/>
    </location>
</feature>
<reference evidence="3" key="1">
    <citation type="submission" date="2025-08" db="UniProtKB">
        <authorList>
            <consortium name="RefSeq"/>
        </authorList>
    </citation>
    <scope>IDENTIFICATION</scope>
    <source>
        <tissue evidence="3">Spleen</tissue>
    </source>
</reference>
<dbReference type="Proteomes" id="UP000504623">
    <property type="component" value="Unplaced"/>
</dbReference>
<name>A0A9B0T7U4_CHRAS</name>
<gene>
    <name evidence="3" type="primary">LOC102820558</name>
</gene>
<evidence type="ECO:0000256" key="1">
    <source>
        <dbReference type="SAM" id="MobiDB-lite"/>
    </source>
</evidence>
<protein>
    <submittedName>
        <fullName evidence="3">Collagen alpha-1(I) chain-like</fullName>
    </submittedName>
</protein>
<evidence type="ECO:0000313" key="2">
    <source>
        <dbReference type="Proteomes" id="UP000504623"/>
    </source>
</evidence>
<feature type="compositionally biased region" description="Pro residues" evidence="1">
    <location>
        <begin position="182"/>
        <end position="195"/>
    </location>
</feature>
<accession>A0A9B0T7U4</accession>
<feature type="region of interest" description="Disordered" evidence="1">
    <location>
        <begin position="330"/>
        <end position="354"/>
    </location>
</feature>
<feature type="region of interest" description="Disordered" evidence="1">
    <location>
        <begin position="1"/>
        <end position="304"/>
    </location>
</feature>
<feature type="compositionally biased region" description="Low complexity" evidence="1">
    <location>
        <begin position="215"/>
        <end position="227"/>
    </location>
</feature>
<feature type="compositionally biased region" description="Basic and acidic residues" evidence="1">
    <location>
        <begin position="228"/>
        <end position="245"/>
    </location>
</feature>
<dbReference type="RefSeq" id="XP_006833773.1">
    <property type="nucleotide sequence ID" value="XM_006833710.1"/>
</dbReference>
<keyword evidence="2" id="KW-1185">Reference proteome</keyword>
<organism evidence="2 3">
    <name type="scientific">Chrysochloris asiatica</name>
    <name type="common">Cape golden mole</name>
    <dbReference type="NCBI Taxonomy" id="185453"/>
    <lineage>
        <taxon>Eukaryota</taxon>
        <taxon>Metazoa</taxon>
        <taxon>Chordata</taxon>
        <taxon>Craniata</taxon>
        <taxon>Vertebrata</taxon>
        <taxon>Euteleostomi</taxon>
        <taxon>Mammalia</taxon>
        <taxon>Eutheria</taxon>
        <taxon>Afrotheria</taxon>
        <taxon>Chrysochloridae</taxon>
        <taxon>Chrysochlorinae</taxon>
        <taxon>Chrysochloris</taxon>
    </lineage>
</organism>
<feature type="compositionally biased region" description="Pro residues" evidence="1">
    <location>
        <begin position="67"/>
        <end position="77"/>
    </location>
</feature>
<feature type="compositionally biased region" description="Basic and acidic residues" evidence="1">
    <location>
        <begin position="24"/>
        <end position="33"/>
    </location>
</feature>
<feature type="compositionally biased region" description="Gly residues" evidence="1">
    <location>
        <begin position="129"/>
        <end position="138"/>
    </location>
</feature>
<dbReference type="GeneID" id="102820558"/>
<dbReference type="AlphaFoldDB" id="A0A9B0T7U4"/>
<feature type="compositionally biased region" description="Basic and acidic residues" evidence="1">
    <location>
        <begin position="79"/>
        <end position="98"/>
    </location>
</feature>
<evidence type="ECO:0000313" key="3">
    <source>
        <dbReference type="RefSeq" id="XP_006833773.1"/>
    </source>
</evidence>